<gene>
    <name evidence="6" type="ORF">TPAB3V08_LOCUS14919</name>
</gene>
<comment type="similarity">
    <text evidence="2">Belongs to the VPS35L family.</text>
</comment>
<evidence type="ECO:0000256" key="3">
    <source>
        <dbReference type="ARBA" id="ARBA00022448"/>
    </source>
</evidence>
<name>A0ABN7PKJ7_TIMPD</name>
<evidence type="ECO:0000256" key="1">
    <source>
        <dbReference type="ARBA" id="ARBA00004177"/>
    </source>
</evidence>
<keyword evidence="7" id="KW-1185">Reference proteome</keyword>
<evidence type="ECO:0000313" key="7">
    <source>
        <dbReference type="Proteomes" id="UP001153148"/>
    </source>
</evidence>
<evidence type="ECO:0000256" key="5">
    <source>
        <dbReference type="ARBA" id="ARBA00022927"/>
    </source>
</evidence>
<dbReference type="InterPro" id="IPR029705">
    <property type="entry name" value="VPS35L"/>
</dbReference>
<organism evidence="6 7">
    <name type="scientific">Timema podura</name>
    <name type="common">Walking stick</name>
    <dbReference type="NCBI Taxonomy" id="61482"/>
    <lineage>
        <taxon>Eukaryota</taxon>
        <taxon>Metazoa</taxon>
        <taxon>Ecdysozoa</taxon>
        <taxon>Arthropoda</taxon>
        <taxon>Hexapoda</taxon>
        <taxon>Insecta</taxon>
        <taxon>Pterygota</taxon>
        <taxon>Neoptera</taxon>
        <taxon>Polyneoptera</taxon>
        <taxon>Phasmatodea</taxon>
        <taxon>Timematodea</taxon>
        <taxon>Timematoidea</taxon>
        <taxon>Timematidae</taxon>
        <taxon>Timema</taxon>
    </lineage>
</organism>
<dbReference type="PANTHER" id="PTHR13673:SF0">
    <property type="entry name" value="VPS35 ENDOSOMAL PROTEIN-SORTING FACTOR-LIKE"/>
    <property type="match status" value="1"/>
</dbReference>
<reference evidence="6" key="1">
    <citation type="submission" date="2021-03" db="EMBL/GenBank/DDBJ databases">
        <authorList>
            <person name="Tran Van P."/>
        </authorList>
    </citation>
    <scope>NUCLEOTIDE SEQUENCE</scope>
</reference>
<dbReference type="Proteomes" id="UP001153148">
    <property type="component" value="Unassembled WGS sequence"/>
</dbReference>
<dbReference type="PANTHER" id="PTHR13673">
    <property type="entry name" value="ESOPHAGEAL CANCER ASSOCIATED PROTEIN"/>
    <property type="match status" value="1"/>
</dbReference>
<dbReference type="EMBL" id="CAJPIN010079285">
    <property type="protein sequence ID" value="CAG2067976.1"/>
    <property type="molecule type" value="Genomic_DNA"/>
</dbReference>
<proteinExistence type="inferred from homology"/>
<comment type="caution">
    <text evidence="6">The sequence shown here is derived from an EMBL/GenBank/DDBJ whole genome shotgun (WGS) entry which is preliminary data.</text>
</comment>
<keyword evidence="3" id="KW-0813">Transport</keyword>
<evidence type="ECO:0000256" key="2">
    <source>
        <dbReference type="ARBA" id="ARBA00010704"/>
    </source>
</evidence>
<keyword evidence="4" id="KW-0967">Endosome</keyword>
<feature type="non-terminal residue" evidence="6">
    <location>
        <position position="102"/>
    </location>
</feature>
<protein>
    <submittedName>
        <fullName evidence="6">Uncharacterized protein</fullName>
    </submittedName>
</protein>
<evidence type="ECO:0000256" key="4">
    <source>
        <dbReference type="ARBA" id="ARBA00022753"/>
    </source>
</evidence>
<evidence type="ECO:0000313" key="6">
    <source>
        <dbReference type="EMBL" id="CAG2067976.1"/>
    </source>
</evidence>
<feature type="non-terminal residue" evidence="6">
    <location>
        <position position="1"/>
    </location>
</feature>
<comment type="subcellular location">
    <subcellularLocation>
        <location evidence="1">Endosome</location>
    </subcellularLocation>
</comment>
<keyword evidence="5" id="KW-0653">Protein transport</keyword>
<sequence length="102" mass="11248">RRIVKGHHTRKTAAFVRACAAYCYITIPSITSVFTRLELYLLSGQVALLNQCLGQADACFKAALSLIPELPKTVECDGKPRSSESYLVSYLCHFLSTLLVVP</sequence>
<accession>A0ABN7PKJ7</accession>